<feature type="transmembrane region" description="Helical" evidence="14">
    <location>
        <begin position="222"/>
        <end position="242"/>
    </location>
</feature>
<evidence type="ECO:0000256" key="13">
    <source>
        <dbReference type="ARBA" id="ARBA00023285"/>
    </source>
</evidence>
<evidence type="ECO:0000256" key="9">
    <source>
        <dbReference type="ARBA" id="ARBA00022989"/>
    </source>
</evidence>
<evidence type="ECO:0000256" key="12">
    <source>
        <dbReference type="ARBA" id="ARBA00023136"/>
    </source>
</evidence>
<evidence type="ECO:0000256" key="8">
    <source>
        <dbReference type="ARBA" id="ARBA00022692"/>
    </source>
</evidence>
<keyword evidence="6" id="KW-1003">Cell membrane</keyword>
<keyword evidence="7" id="KW-0533">Nickel</keyword>
<evidence type="ECO:0000256" key="5">
    <source>
        <dbReference type="ARBA" id="ARBA00022448"/>
    </source>
</evidence>
<reference evidence="15" key="2">
    <citation type="submission" date="2020-10" db="EMBL/GenBank/DDBJ databases">
        <authorList>
            <consortium name="NCBI Pathogen Detection Project"/>
        </authorList>
    </citation>
    <scope>NUCLEOTIDE SEQUENCE</scope>
    <source>
        <strain evidence="15">Morganella morganii ARLG-3209</strain>
    </source>
</reference>
<dbReference type="GO" id="GO:0015099">
    <property type="term" value="F:nickel cation transmembrane transporter activity"/>
    <property type="evidence" value="ECO:0007669"/>
    <property type="project" value="UniProtKB-UniRule"/>
</dbReference>
<dbReference type="GO" id="GO:0005886">
    <property type="term" value="C:plasma membrane"/>
    <property type="evidence" value="ECO:0007669"/>
    <property type="project" value="UniProtKB-SubCell"/>
</dbReference>
<dbReference type="Pfam" id="PF03824">
    <property type="entry name" value="NicO"/>
    <property type="match status" value="1"/>
</dbReference>
<reference evidence="15" key="1">
    <citation type="journal article" date="2018" name="Genome Biol.">
        <title>SKESA: strategic k-mer extension for scrupulous assemblies.</title>
        <authorList>
            <person name="Souvorov A."/>
            <person name="Agarwala R."/>
            <person name="Lipman D.J."/>
        </authorList>
    </citation>
    <scope>NUCLEOTIDE SEQUENCE</scope>
    <source>
        <strain evidence="15">Morganella morganii ARLG-3209</strain>
    </source>
</reference>
<dbReference type="GO" id="GO:0010045">
    <property type="term" value="P:response to nickel cation"/>
    <property type="evidence" value="ECO:0007669"/>
    <property type="project" value="TreeGrafter"/>
</dbReference>
<keyword evidence="9 14" id="KW-1133">Transmembrane helix</keyword>
<keyword evidence="11" id="KW-0921">Nickel transport</keyword>
<keyword evidence="13" id="KW-0170">Cobalt</keyword>
<keyword evidence="10" id="KW-0406">Ion transport</keyword>
<protein>
    <recommendedName>
        <fullName evidence="14">Nickel/cobalt efflux system</fullName>
    </recommendedName>
</protein>
<dbReference type="Proteomes" id="UP000865968">
    <property type="component" value="Unassembled WGS sequence"/>
</dbReference>
<organism evidence="15 16">
    <name type="scientific">Morganella morganii</name>
    <name type="common">Proteus morganii</name>
    <dbReference type="NCBI Taxonomy" id="582"/>
    <lineage>
        <taxon>Bacteria</taxon>
        <taxon>Pseudomonadati</taxon>
        <taxon>Pseudomonadota</taxon>
        <taxon>Gammaproteobacteria</taxon>
        <taxon>Enterobacterales</taxon>
        <taxon>Morganellaceae</taxon>
        <taxon>Morganella</taxon>
    </lineage>
</organism>
<evidence type="ECO:0000313" key="16">
    <source>
        <dbReference type="Proteomes" id="UP000865968"/>
    </source>
</evidence>
<dbReference type="AlphaFoldDB" id="A0AAN5MFG5"/>
<evidence type="ECO:0000256" key="10">
    <source>
        <dbReference type="ARBA" id="ARBA00023065"/>
    </source>
</evidence>
<dbReference type="GO" id="GO:0046583">
    <property type="term" value="F:monoatomic cation efflux transmembrane transporter activity"/>
    <property type="evidence" value="ECO:0007669"/>
    <property type="project" value="TreeGrafter"/>
</dbReference>
<feature type="transmembrane region" description="Helical" evidence="14">
    <location>
        <begin position="295"/>
        <end position="316"/>
    </location>
</feature>
<keyword evidence="5 14" id="KW-0813">Transport</keyword>
<evidence type="ECO:0000256" key="11">
    <source>
        <dbReference type="ARBA" id="ARBA00023112"/>
    </source>
</evidence>
<keyword evidence="4" id="KW-0171">Cobalt transport</keyword>
<comment type="subcellular location">
    <subcellularLocation>
        <location evidence="2 14">Cell membrane</location>
        <topology evidence="2 14">Multi-pass membrane protein</topology>
    </subcellularLocation>
</comment>
<comment type="similarity">
    <text evidence="3">Belongs to the NiCoT transporter (TC 2.A.52) family. RcnA subfamily.</text>
</comment>
<feature type="transmembrane region" description="Helical" evidence="14">
    <location>
        <begin position="248"/>
        <end position="274"/>
    </location>
</feature>
<dbReference type="EMBL" id="DACSWI010000005">
    <property type="protein sequence ID" value="HAT3809337.1"/>
    <property type="molecule type" value="Genomic_DNA"/>
</dbReference>
<dbReference type="GO" id="GO:0032025">
    <property type="term" value="P:response to cobalt ion"/>
    <property type="evidence" value="ECO:0007669"/>
    <property type="project" value="TreeGrafter"/>
</dbReference>
<feature type="transmembrane region" description="Helical" evidence="14">
    <location>
        <begin position="101"/>
        <end position="125"/>
    </location>
</feature>
<dbReference type="InterPro" id="IPR011541">
    <property type="entry name" value="Ni/Co_transpt_high_affinity"/>
</dbReference>
<dbReference type="PANTHER" id="PTHR40659">
    <property type="entry name" value="NICKEL/COBALT EFFLUX SYSTEM RCNA"/>
    <property type="match status" value="1"/>
</dbReference>
<dbReference type="InterPro" id="IPR051224">
    <property type="entry name" value="NiCoT_RcnA"/>
</dbReference>
<feature type="transmembrane region" description="Helical" evidence="14">
    <location>
        <begin position="60"/>
        <end position="80"/>
    </location>
</feature>
<keyword evidence="8 14" id="KW-0812">Transmembrane</keyword>
<evidence type="ECO:0000256" key="7">
    <source>
        <dbReference type="ARBA" id="ARBA00022596"/>
    </source>
</evidence>
<dbReference type="GO" id="GO:0006824">
    <property type="term" value="P:cobalt ion transport"/>
    <property type="evidence" value="ECO:0007669"/>
    <property type="project" value="UniProtKB-KW"/>
</dbReference>
<gene>
    <name evidence="15" type="ORF">I8608_002196</name>
</gene>
<evidence type="ECO:0000256" key="1">
    <source>
        <dbReference type="ARBA" id="ARBA00002510"/>
    </source>
</evidence>
<comment type="caution">
    <text evidence="15">The sequence shown here is derived from an EMBL/GenBank/DDBJ whole genome shotgun (WGS) entry which is preliminary data.</text>
</comment>
<evidence type="ECO:0000256" key="2">
    <source>
        <dbReference type="ARBA" id="ARBA00004651"/>
    </source>
</evidence>
<name>A0AAN5MFG5_MORMO</name>
<dbReference type="PANTHER" id="PTHR40659:SF1">
    <property type="entry name" value="NICKEL_COBALT EFFLUX SYSTEM RCNA"/>
    <property type="match status" value="1"/>
</dbReference>
<accession>A0AAN5MFG5</accession>
<evidence type="ECO:0000313" key="15">
    <source>
        <dbReference type="EMBL" id="HAT3809337.1"/>
    </source>
</evidence>
<evidence type="ECO:0000256" key="4">
    <source>
        <dbReference type="ARBA" id="ARBA00022426"/>
    </source>
</evidence>
<dbReference type="RefSeq" id="WP_349467501.1">
    <property type="nucleotide sequence ID" value="NZ_JAKMWI010000005.1"/>
</dbReference>
<keyword evidence="12 14" id="KW-0472">Membrane</keyword>
<comment type="function">
    <text evidence="1">Efflux system for nickel and cobalt.</text>
</comment>
<feature type="transmembrane region" description="Helical" evidence="14">
    <location>
        <begin position="145"/>
        <end position="164"/>
    </location>
</feature>
<proteinExistence type="inferred from homology"/>
<evidence type="ECO:0000256" key="6">
    <source>
        <dbReference type="ARBA" id="ARBA00022475"/>
    </source>
</evidence>
<sequence length="329" mass="35589">MTSYSRIILQLTIVLIVLSAGGLLYSQWPSLLHASAGLQKELNFEMASLIQKVVSDPLKAGGLLTFFSFLYGLLHALGPGHGKIILSAYIATHPAKLRHSALLSILASLLQGTVAVVLVSVVLFILNLSVRQLNNVSQITEKASYAFIILFGGIIVIRALRRLFIRPPVNKPKIKTISVSDNNPRAVLKPVSLQTGQSQICGCGHQHVMPGNTVTGNWRTQAGMILAMGSRPCSGALLVLLFSSVIGVFHWGIIAVFAMASGTGITLCVIAWFVHSMRFLALRLSRNPARKPNRYYGDILRLIAGGIFIIAGILMYQTVSMPGAGFFTR</sequence>
<evidence type="ECO:0000256" key="3">
    <source>
        <dbReference type="ARBA" id="ARBA00010428"/>
    </source>
</evidence>
<evidence type="ECO:0000256" key="14">
    <source>
        <dbReference type="RuleBase" id="RU362101"/>
    </source>
</evidence>